<dbReference type="InterPro" id="IPR036188">
    <property type="entry name" value="FAD/NAD-bd_sf"/>
</dbReference>
<feature type="binding site" evidence="3">
    <location>
        <begin position="449"/>
        <end position="450"/>
    </location>
    <ligand>
        <name>FAD</name>
        <dbReference type="ChEBI" id="CHEBI:57692"/>
    </ligand>
</feature>
<keyword evidence="7" id="KW-1185">Reference proteome</keyword>
<dbReference type="GO" id="GO:0016614">
    <property type="term" value="F:oxidoreductase activity, acting on CH-OH group of donors"/>
    <property type="evidence" value="ECO:0007669"/>
    <property type="project" value="InterPro"/>
</dbReference>
<dbReference type="SUPFAM" id="SSF51905">
    <property type="entry name" value="FAD/NAD(P)-binding domain"/>
    <property type="match status" value="1"/>
</dbReference>
<dbReference type="InterPro" id="IPR051871">
    <property type="entry name" value="GMC_Oxidoreductase-Related"/>
</dbReference>
<evidence type="ECO:0000256" key="3">
    <source>
        <dbReference type="PIRSR" id="PIRSR000137-2"/>
    </source>
</evidence>
<dbReference type="Pfam" id="PF05199">
    <property type="entry name" value="GMC_oxred_C"/>
    <property type="match status" value="1"/>
</dbReference>
<comment type="cofactor">
    <cofactor evidence="3">
        <name>FAD</name>
        <dbReference type="ChEBI" id="CHEBI:57692"/>
    </cofactor>
</comment>
<dbReference type="InterPro" id="IPR000172">
    <property type="entry name" value="GMC_OxRdtase_N"/>
</dbReference>
<evidence type="ECO:0000313" key="6">
    <source>
        <dbReference type="EMBL" id="KAH9299996.1"/>
    </source>
</evidence>
<dbReference type="SUPFAM" id="SSF54373">
    <property type="entry name" value="FAD-linked reductases, C-terminal domain"/>
    <property type="match status" value="1"/>
</dbReference>
<reference evidence="6 7" key="1">
    <citation type="journal article" date="2021" name="Nat. Plants">
        <title>The Taxus genome provides insights into paclitaxel biosynthesis.</title>
        <authorList>
            <person name="Xiong X."/>
            <person name="Gou J."/>
            <person name="Liao Q."/>
            <person name="Li Y."/>
            <person name="Zhou Q."/>
            <person name="Bi G."/>
            <person name="Li C."/>
            <person name="Du R."/>
            <person name="Wang X."/>
            <person name="Sun T."/>
            <person name="Guo L."/>
            <person name="Liang H."/>
            <person name="Lu P."/>
            <person name="Wu Y."/>
            <person name="Zhang Z."/>
            <person name="Ro D.K."/>
            <person name="Shang Y."/>
            <person name="Huang S."/>
            <person name="Yan J."/>
        </authorList>
    </citation>
    <scope>NUCLEOTIDE SEQUENCE [LARGE SCALE GENOMIC DNA]</scope>
    <source>
        <strain evidence="6">Ta-2019</strain>
    </source>
</reference>
<dbReference type="Gene3D" id="3.30.410.40">
    <property type="match status" value="1"/>
</dbReference>
<dbReference type="Gene3D" id="3.50.50.60">
    <property type="entry name" value="FAD/NAD(P)-binding domain"/>
    <property type="match status" value="1"/>
</dbReference>
<proteinExistence type="inferred from homology"/>
<dbReference type="PANTHER" id="PTHR45968">
    <property type="entry name" value="OSJNBA0019K04.7 PROTEIN"/>
    <property type="match status" value="1"/>
</dbReference>
<feature type="binding site" evidence="3">
    <location>
        <position position="99"/>
    </location>
    <ligand>
        <name>FAD</name>
        <dbReference type="ChEBI" id="CHEBI:57692"/>
    </ligand>
</feature>
<feature type="binding site" evidence="3">
    <location>
        <position position="213"/>
    </location>
    <ligand>
        <name>FAD</name>
        <dbReference type="ChEBI" id="CHEBI:57692"/>
    </ligand>
</feature>
<gene>
    <name evidence="6" type="ORF">KI387_011579</name>
</gene>
<accession>A0AA38FG01</accession>
<dbReference type="EMBL" id="JAHRHJ020000009">
    <property type="protein sequence ID" value="KAH9299996.1"/>
    <property type="molecule type" value="Genomic_DNA"/>
</dbReference>
<sequence>MLRAEYPYSFMTADADKAATRTYDYIIVGGGTAGCPLAATLSQHYSVLVIERGDSPYGNPDVEDSSGFFKIMLDLVDAYPHVAERFVTEDGVALTRARVLGGGTAINGGFYSRASLEYIRKMEWNEKLVNESYEWVENLNAFEPHKLSPWNSAVKDGLLEGGAFPYNGYTLDHVEGTKISASSFDNNGKRHTAADLLKYANPDNIVVLLNATVNRILFNSTSGKLKASGVEFTGDVDGLFYQVFINQLSHESEVILSAGSIGSPQLLLLSGIGPSQQLEELNIGVVLDLAFVGKEIKDPPRTTIIVESPKPLEFSCVQIVGIVDNSKLYIESGSFIQQNNASGFQYFGFVIGKVAFPFSSGELRLRSTNPQDSPSVQYNYFSHPFDLQECKLSIELMTNLSGTSSIQEFSFIGSDNSNVLRFLPPPLPQNKLNNEELAKFCTNTVKTVWHFHGGCQVDFVINKRYQVKGIDNLRIVDNSIFKESPGTNPQATTMMLGRYMGLRILQERANTFVSSPKLMTFMDEL</sequence>
<dbReference type="AlphaFoldDB" id="A0AA38FG01"/>
<evidence type="ECO:0000256" key="4">
    <source>
        <dbReference type="PIRSR" id="PIRSR000137-3"/>
    </source>
</evidence>
<evidence type="ECO:0000256" key="2">
    <source>
        <dbReference type="ARBA" id="ARBA00022729"/>
    </source>
</evidence>
<evidence type="ECO:0000313" key="7">
    <source>
        <dbReference type="Proteomes" id="UP000824469"/>
    </source>
</evidence>
<dbReference type="Pfam" id="PF00732">
    <property type="entry name" value="GMC_oxred_N"/>
    <property type="match status" value="1"/>
</dbReference>
<comment type="similarity">
    <text evidence="1">Belongs to the GMC oxidoreductase family.</text>
</comment>
<keyword evidence="3" id="KW-0285">Flavoprotein</keyword>
<organism evidence="6 7">
    <name type="scientific">Taxus chinensis</name>
    <name type="common">Chinese yew</name>
    <name type="synonym">Taxus wallichiana var. chinensis</name>
    <dbReference type="NCBI Taxonomy" id="29808"/>
    <lineage>
        <taxon>Eukaryota</taxon>
        <taxon>Viridiplantae</taxon>
        <taxon>Streptophyta</taxon>
        <taxon>Embryophyta</taxon>
        <taxon>Tracheophyta</taxon>
        <taxon>Spermatophyta</taxon>
        <taxon>Pinopsida</taxon>
        <taxon>Pinidae</taxon>
        <taxon>Conifers II</taxon>
        <taxon>Cupressales</taxon>
        <taxon>Taxaceae</taxon>
        <taxon>Taxus</taxon>
    </lineage>
</organism>
<dbReference type="GO" id="GO:0050660">
    <property type="term" value="F:flavin adenine dinucleotide binding"/>
    <property type="evidence" value="ECO:0007669"/>
    <property type="project" value="InterPro"/>
</dbReference>
<keyword evidence="2" id="KW-0732">Signal</keyword>
<dbReference type="PANTHER" id="PTHR45968:SF2">
    <property type="entry name" value="(R)-MANDELONITRILE LYASE-LIKE"/>
    <property type="match status" value="1"/>
</dbReference>
<dbReference type="InterPro" id="IPR007867">
    <property type="entry name" value="GMC_OxRtase_C"/>
</dbReference>
<dbReference type="InterPro" id="IPR012132">
    <property type="entry name" value="GMC_OxRdtase"/>
</dbReference>
<feature type="domain" description="Glucose-methanol-choline oxidoreductase N-terminal" evidence="5">
    <location>
        <begin position="259"/>
        <end position="273"/>
    </location>
</feature>
<evidence type="ECO:0000256" key="1">
    <source>
        <dbReference type="ARBA" id="ARBA00010790"/>
    </source>
</evidence>
<dbReference type="Proteomes" id="UP000824469">
    <property type="component" value="Unassembled WGS sequence"/>
</dbReference>
<keyword evidence="3" id="KW-0274">FAD</keyword>
<dbReference type="PIRSF" id="PIRSF000137">
    <property type="entry name" value="Alcohol_oxidase"/>
    <property type="match status" value="1"/>
</dbReference>
<comment type="caution">
    <text evidence="6">The sequence shown here is derived from an EMBL/GenBank/DDBJ whole genome shotgun (WGS) entry which is preliminary data.</text>
</comment>
<feature type="disulfide bond" evidence="4">
    <location>
        <begin position="390"/>
        <end position="441"/>
    </location>
</feature>
<evidence type="ECO:0000259" key="5">
    <source>
        <dbReference type="PROSITE" id="PS00624"/>
    </source>
</evidence>
<name>A0AA38FG01_TAXCH</name>
<protein>
    <recommendedName>
        <fullName evidence="5">Glucose-methanol-choline oxidoreductase N-terminal domain-containing protein</fullName>
    </recommendedName>
</protein>
<dbReference type="PROSITE" id="PS51257">
    <property type="entry name" value="PROKAR_LIPOPROTEIN"/>
    <property type="match status" value="1"/>
</dbReference>
<dbReference type="PROSITE" id="PS00624">
    <property type="entry name" value="GMC_OXRED_2"/>
    <property type="match status" value="1"/>
</dbReference>
<keyword evidence="4" id="KW-1015">Disulfide bond</keyword>
<dbReference type="OMA" id="FDARFIK"/>
<feature type="binding site" evidence="3">
    <location>
        <begin position="489"/>
        <end position="490"/>
    </location>
    <ligand>
        <name>FAD</name>
        <dbReference type="ChEBI" id="CHEBI:57692"/>
    </ligand>
</feature>